<organism evidence="3 5">
    <name type="scientific">Brevibacillus composti</name>
    <dbReference type="NCBI Taxonomy" id="2796470"/>
    <lineage>
        <taxon>Bacteria</taxon>
        <taxon>Bacillati</taxon>
        <taxon>Bacillota</taxon>
        <taxon>Bacilli</taxon>
        <taxon>Bacillales</taxon>
        <taxon>Paenibacillaceae</taxon>
        <taxon>Brevibacillus</taxon>
    </lineage>
</organism>
<dbReference type="RefSeq" id="WP_198827190.1">
    <property type="nucleotide sequence ID" value="NZ_CP066308.1"/>
</dbReference>
<dbReference type="AlphaFoldDB" id="A0A7T5EJ89"/>
<dbReference type="Pfam" id="PF02517">
    <property type="entry name" value="Rce1-like"/>
    <property type="match status" value="1"/>
</dbReference>
<dbReference type="GO" id="GO:0004175">
    <property type="term" value="F:endopeptidase activity"/>
    <property type="evidence" value="ECO:0007669"/>
    <property type="project" value="UniProtKB-ARBA"/>
</dbReference>
<feature type="transmembrane region" description="Helical" evidence="1">
    <location>
        <begin position="185"/>
        <end position="208"/>
    </location>
</feature>
<dbReference type="GO" id="GO:0006508">
    <property type="term" value="P:proteolysis"/>
    <property type="evidence" value="ECO:0007669"/>
    <property type="project" value="UniProtKB-KW"/>
</dbReference>
<dbReference type="Proteomes" id="UP000595847">
    <property type="component" value="Chromosome"/>
</dbReference>
<protein>
    <submittedName>
        <fullName evidence="3">CPBP family intramembrane metalloprotease</fullName>
    </submittedName>
</protein>
<feature type="transmembrane region" description="Helical" evidence="1">
    <location>
        <begin position="103"/>
        <end position="122"/>
    </location>
</feature>
<reference evidence="3 5" key="1">
    <citation type="submission" date="2020-12" db="EMBL/GenBank/DDBJ databases">
        <title>strain FJAT-54423T represents a novel species of the genus Brevibacillus.</title>
        <authorList>
            <person name="Tang R."/>
        </authorList>
    </citation>
    <scope>NUCLEOTIDE SEQUENCE [LARGE SCALE GENOMIC DNA]</scope>
    <source>
        <strain evidence="3 5">FJAT-54423</strain>
    </source>
</reference>
<dbReference type="KEGG" id="bcop:JD108_17055"/>
<accession>A0A7T5EJ89</accession>
<feature type="transmembrane region" description="Helical" evidence="1">
    <location>
        <begin position="214"/>
        <end position="234"/>
    </location>
</feature>
<dbReference type="GO" id="GO:0080120">
    <property type="term" value="P:CAAX-box protein maturation"/>
    <property type="evidence" value="ECO:0007669"/>
    <property type="project" value="UniProtKB-ARBA"/>
</dbReference>
<dbReference type="EMBL" id="CP066308">
    <property type="protein sequence ID" value="QQE73583.1"/>
    <property type="molecule type" value="Genomic_DNA"/>
</dbReference>
<keyword evidence="3" id="KW-0645">Protease</keyword>
<evidence type="ECO:0000313" key="3">
    <source>
        <dbReference type="EMBL" id="QQE73583.1"/>
    </source>
</evidence>
<evidence type="ECO:0000313" key="6">
    <source>
        <dbReference type="Proteomes" id="UP000677234"/>
    </source>
</evidence>
<keyword evidence="3" id="KW-0482">Metalloprotease</keyword>
<evidence type="ECO:0000256" key="1">
    <source>
        <dbReference type="SAM" id="Phobius"/>
    </source>
</evidence>
<feature type="transmembrane region" description="Helical" evidence="1">
    <location>
        <begin position="241"/>
        <end position="259"/>
    </location>
</feature>
<gene>
    <name evidence="3" type="ORF">JD108_17055</name>
    <name evidence="4" type="ORF">KDJ56_17000</name>
</gene>
<keyword evidence="3" id="KW-0378">Hydrolase</keyword>
<proteinExistence type="predicted"/>
<keyword evidence="1" id="KW-1133">Transmembrane helix</keyword>
<dbReference type="Proteomes" id="UP000677234">
    <property type="component" value="Chromosome"/>
</dbReference>
<feature type="domain" description="CAAX prenyl protease 2/Lysostaphin resistance protein A-like" evidence="2">
    <location>
        <begin position="138"/>
        <end position="250"/>
    </location>
</feature>
<sequence length="260" mass="27672">MKHEMPRKSSYGKVFLVLLLAGLIGVIALVPTAVKQLQSIPGLPEMPFGLLVFLSVLQPMILLVIAVALGTWMAPRVGLTSLIAEKLTSGAPLRSRLRAQLPAALIAGITAAVALPLLDLFFQPWLPASFSTEAPPRDLVFTAGAMLYGGITEELLLRWGMMSVLAWAGWRLFQRGGDRPGGAVFAAALLISAVLFGIGHLGAVAILAPLTPMLILRTILLNAVGGIIFGWLYWKKSLEAAMIAHAVAHLIMTLLSLITG</sequence>
<evidence type="ECO:0000313" key="5">
    <source>
        <dbReference type="Proteomes" id="UP000595847"/>
    </source>
</evidence>
<evidence type="ECO:0000259" key="2">
    <source>
        <dbReference type="Pfam" id="PF02517"/>
    </source>
</evidence>
<dbReference type="GO" id="GO:0008237">
    <property type="term" value="F:metallopeptidase activity"/>
    <property type="evidence" value="ECO:0007669"/>
    <property type="project" value="UniProtKB-KW"/>
</dbReference>
<reference evidence="4" key="2">
    <citation type="submission" date="2021-04" db="EMBL/GenBank/DDBJ databases">
        <title>Brevibacillus composti FJAT-54423, complete genome.</title>
        <authorList>
            <person name="Tang R."/>
        </authorList>
    </citation>
    <scope>NUCLEOTIDE SEQUENCE</scope>
    <source>
        <strain evidence="4">FJAT-54424</strain>
    </source>
</reference>
<dbReference type="InterPro" id="IPR003675">
    <property type="entry name" value="Rce1/LyrA-like_dom"/>
</dbReference>
<evidence type="ECO:0000313" key="4">
    <source>
        <dbReference type="EMBL" id="QUO40665.1"/>
    </source>
</evidence>
<name>A0A7T5EJ89_9BACL</name>
<dbReference type="EMBL" id="CP073708">
    <property type="protein sequence ID" value="QUO40665.1"/>
    <property type="molecule type" value="Genomic_DNA"/>
</dbReference>
<keyword evidence="1" id="KW-0812">Transmembrane</keyword>
<feature type="transmembrane region" description="Helical" evidence="1">
    <location>
        <begin position="48"/>
        <end position="72"/>
    </location>
</feature>
<keyword evidence="1" id="KW-0472">Membrane</keyword>
<keyword evidence="6" id="KW-1185">Reference proteome</keyword>